<dbReference type="CDD" id="cd00180">
    <property type="entry name" value="PKc"/>
    <property type="match status" value="1"/>
</dbReference>
<dbReference type="PANTHER" id="PTHR44167">
    <property type="entry name" value="OVARIAN-SPECIFIC SERINE/THREONINE-PROTEIN KINASE LOK-RELATED"/>
    <property type="match status" value="1"/>
</dbReference>
<dbReference type="Gene3D" id="1.10.510.10">
    <property type="entry name" value="Transferase(Phosphotransferase) domain 1"/>
    <property type="match status" value="1"/>
</dbReference>
<organism evidence="3 4">
    <name type="scientific">Lophiostoma macrostomum CBS 122681</name>
    <dbReference type="NCBI Taxonomy" id="1314788"/>
    <lineage>
        <taxon>Eukaryota</taxon>
        <taxon>Fungi</taxon>
        <taxon>Dikarya</taxon>
        <taxon>Ascomycota</taxon>
        <taxon>Pezizomycotina</taxon>
        <taxon>Dothideomycetes</taxon>
        <taxon>Pleosporomycetidae</taxon>
        <taxon>Pleosporales</taxon>
        <taxon>Lophiostomataceae</taxon>
        <taxon>Lophiostoma</taxon>
    </lineage>
</organism>
<dbReference type="Proteomes" id="UP000799324">
    <property type="component" value="Unassembled WGS sequence"/>
</dbReference>
<dbReference type="AlphaFoldDB" id="A0A6A6SJ48"/>
<evidence type="ECO:0000313" key="4">
    <source>
        <dbReference type="Proteomes" id="UP000799324"/>
    </source>
</evidence>
<dbReference type="GO" id="GO:0005524">
    <property type="term" value="F:ATP binding"/>
    <property type="evidence" value="ECO:0007669"/>
    <property type="project" value="InterPro"/>
</dbReference>
<name>A0A6A6SJ48_9PLEO</name>
<sequence>MSSWSWDPTRQKYYYIERTTGDYVYTDNERISSQPNSTSRTSNASLGHSGGSTGSSGYSTDLTSQSSIQQQTSVPAGQEPSNVVDNIWDYYQDIGYLGAGGQATVREVQSIQDGRSYAMKIYTFRNQQKFQAKRPTVMGEINIMERLDASSDIIRLVRWYEDPARFTYYIVMEKADLGTLWNVLERQFDSPETNIVTSGLVRDVFVRMSRGLADIHRIDTRHKDIKPSNILVCSSDNANDSWVLKYADFGMAIDFSGSGNSLTTGAGFSGTWAYAAPECWSDRVLTGRTRKSDIWSLGCVFFEVLAGRSTALTGDKYWMNFTVYDIIRGYDNGRARSYYGFHQHVMEVLNTMVGNDNLWELHVYVPIVRQMLQLDPQYRPDASSILG</sequence>
<gene>
    <name evidence="3" type="ORF">K491DRAFT_395132</name>
</gene>
<keyword evidence="3" id="KW-0418">Kinase</keyword>
<dbReference type="SMART" id="SM00220">
    <property type="entry name" value="S_TKc"/>
    <property type="match status" value="1"/>
</dbReference>
<dbReference type="InterPro" id="IPR011009">
    <property type="entry name" value="Kinase-like_dom_sf"/>
</dbReference>
<dbReference type="GO" id="GO:0004674">
    <property type="term" value="F:protein serine/threonine kinase activity"/>
    <property type="evidence" value="ECO:0007669"/>
    <property type="project" value="TreeGrafter"/>
</dbReference>
<keyword evidence="4" id="KW-1185">Reference proteome</keyword>
<dbReference type="InterPro" id="IPR000719">
    <property type="entry name" value="Prot_kinase_dom"/>
</dbReference>
<dbReference type="SUPFAM" id="SSF56112">
    <property type="entry name" value="Protein kinase-like (PK-like)"/>
    <property type="match status" value="1"/>
</dbReference>
<dbReference type="Pfam" id="PF00069">
    <property type="entry name" value="Pkinase"/>
    <property type="match status" value="1"/>
</dbReference>
<protein>
    <submittedName>
        <fullName evidence="3">Kinase-like protein</fullName>
    </submittedName>
</protein>
<reference evidence="3" key="1">
    <citation type="journal article" date="2020" name="Stud. Mycol.">
        <title>101 Dothideomycetes genomes: a test case for predicting lifestyles and emergence of pathogens.</title>
        <authorList>
            <person name="Haridas S."/>
            <person name="Albert R."/>
            <person name="Binder M."/>
            <person name="Bloem J."/>
            <person name="Labutti K."/>
            <person name="Salamov A."/>
            <person name="Andreopoulos B."/>
            <person name="Baker S."/>
            <person name="Barry K."/>
            <person name="Bills G."/>
            <person name="Bluhm B."/>
            <person name="Cannon C."/>
            <person name="Castanera R."/>
            <person name="Culley D."/>
            <person name="Daum C."/>
            <person name="Ezra D."/>
            <person name="Gonzalez J."/>
            <person name="Henrissat B."/>
            <person name="Kuo A."/>
            <person name="Liang C."/>
            <person name="Lipzen A."/>
            <person name="Lutzoni F."/>
            <person name="Magnuson J."/>
            <person name="Mondo S."/>
            <person name="Nolan M."/>
            <person name="Ohm R."/>
            <person name="Pangilinan J."/>
            <person name="Park H.-J."/>
            <person name="Ramirez L."/>
            <person name="Alfaro M."/>
            <person name="Sun H."/>
            <person name="Tritt A."/>
            <person name="Yoshinaga Y."/>
            <person name="Zwiers L.-H."/>
            <person name="Turgeon B."/>
            <person name="Goodwin S."/>
            <person name="Spatafora J."/>
            <person name="Crous P."/>
            <person name="Grigoriev I."/>
        </authorList>
    </citation>
    <scope>NUCLEOTIDE SEQUENCE</scope>
    <source>
        <strain evidence="3">CBS 122681</strain>
    </source>
</reference>
<evidence type="ECO:0000259" key="2">
    <source>
        <dbReference type="PROSITE" id="PS50011"/>
    </source>
</evidence>
<evidence type="ECO:0000313" key="3">
    <source>
        <dbReference type="EMBL" id="KAF2647001.1"/>
    </source>
</evidence>
<dbReference type="PROSITE" id="PS50011">
    <property type="entry name" value="PROTEIN_KINASE_DOM"/>
    <property type="match status" value="1"/>
</dbReference>
<keyword evidence="3" id="KW-0808">Transferase</keyword>
<feature type="compositionally biased region" description="Low complexity" evidence="1">
    <location>
        <begin position="55"/>
        <end position="73"/>
    </location>
</feature>
<accession>A0A6A6SJ48</accession>
<dbReference type="GO" id="GO:0005737">
    <property type="term" value="C:cytoplasm"/>
    <property type="evidence" value="ECO:0007669"/>
    <property type="project" value="TreeGrafter"/>
</dbReference>
<dbReference type="GO" id="GO:0044773">
    <property type="term" value="P:mitotic DNA damage checkpoint signaling"/>
    <property type="evidence" value="ECO:0007669"/>
    <property type="project" value="TreeGrafter"/>
</dbReference>
<feature type="compositionally biased region" description="Polar residues" evidence="1">
    <location>
        <begin position="31"/>
        <end position="44"/>
    </location>
</feature>
<dbReference type="Gene3D" id="3.30.200.20">
    <property type="entry name" value="Phosphorylase Kinase, domain 1"/>
    <property type="match status" value="1"/>
</dbReference>
<evidence type="ECO:0000256" key="1">
    <source>
        <dbReference type="SAM" id="MobiDB-lite"/>
    </source>
</evidence>
<dbReference type="GO" id="GO:0005634">
    <property type="term" value="C:nucleus"/>
    <property type="evidence" value="ECO:0007669"/>
    <property type="project" value="TreeGrafter"/>
</dbReference>
<dbReference type="PANTHER" id="PTHR44167:SF18">
    <property type="entry name" value="PROTEIN KINASE DOMAIN-CONTAINING PROTEIN"/>
    <property type="match status" value="1"/>
</dbReference>
<dbReference type="EMBL" id="MU004798">
    <property type="protein sequence ID" value="KAF2647001.1"/>
    <property type="molecule type" value="Genomic_DNA"/>
</dbReference>
<feature type="region of interest" description="Disordered" evidence="1">
    <location>
        <begin position="26"/>
        <end position="80"/>
    </location>
</feature>
<feature type="domain" description="Protein kinase" evidence="2">
    <location>
        <begin position="91"/>
        <end position="387"/>
    </location>
</feature>
<dbReference type="OrthoDB" id="10252171at2759"/>
<proteinExistence type="predicted"/>